<evidence type="ECO:0000256" key="1">
    <source>
        <dbReference type="SAM" id="MobiDB-lite"/>
    </source>
</evidence>
<name>A0AAJ7P9T8_9ACAR</name>
<gene>
    <name evidence="3" type="primary">LOC100903079</name>
</gene>
<accession>A0AAJ7P9T8</accession>
<feature type="region of interest" description="Disordered" evidence="1">
    <location>
        <begin position="1"/>
        <end position="24"/>
    </location>
</feature>
<dbReference type="KEGG" id="goe:100903079"/>
<evidence type="ECO:0000313" key="2">
    <source>
        <dbReference type="Proteomes" id="UP000694867"/>
    </source>
</evidence>
<dbReference type="Proteomes" id="UP000694867">
    <property type="component" value="Unplaced"/>
</dbReference>
<dbReference type="GeneID" id="100903079"/>
<keyword evidence="2" id="KW-1185">Reference proteome</keyword>
<feature type="compositionally biased region" description="Polar residues" evidence="1">
    <location>
        <begin position="90"/>
        <end position="101"/>
    </location>
</feature>
<protein>
    <submittedName>
        <fullName evidence="3">Uncharacterized protein LOC100903079</fullName>
    </submittedName>
</protein>
<reference evidence="3" key="1">
    <citation type="submission" date="2025-08" db="UniProtKB">
        <authorList>
            <consortium name="RefSeq"/>
        </authorList>
    </citation>
    <scope>IDENTIFICATION</scope>
</reference>
<evidence type="ECO:0000313" key="3">
    <source>
        <dbReference type="RefSeq" id="XP_018495280.1"/>
    </source>
</evidence>
<feature type="region of interest" description="Disordered" evidence="1">
    <location>
        <begin position="73"/>
        <end position="102"/>
    </location>
</feature>
<proteinExistence type="predicted"/>
<dbReference type="AlphaFoldDB" id="A0AAJ7P9T8"/>
<organism evidence="2 3">
    <name type="scientific">Galendromus occidentalis</name>
    <name type="common">western predatory mite</name>
    <dbReference type="NCBI Taxonomy" id="34638"/>
    <lineage>
        <taxon>Eukaryota</taxon>
        <taxon>Metazoa</taxon>
        <taxon>Ecdysozoa</taxon>
        <taxon>Arthropoda</taxon>
        <taxon>Chelicerata</taxon>
        <taxon>Arachnida</taxon>
        <taxon>Acari</taxon>
        <taxon>Parasitiformes</taxon>
        <taxon>Mesostigmata</taxon>
        <taxon>Gamasina</taxon>
        <taxon>Phytoseioidea</taxon>
        <taxon>Phytoseiidae</taxon>
        <taxon>Typhlodrominae</taxon>
        <taxon>Galendromus</taxon>
    </lineage>
</organism>
<dbReference type="RefSeq" id="XP_018495280.1">
    <property type="nucleotide sequence ID" value="XM_018639764.1"/>
</dbReference>
<sequence length="149" mass="16232">MEIFPRDNLSLPLQGSSPSDPVKPGPRYDLWNSVVFTNFELMENSSFAPLPGQDKYPERKIWHDAPTVPTPSRLPVFSNISQKGLGGGSPSMSLNPLSSEGSRGWEAYACQSSSSSSSTSSLSSSSVKIEVIIRKPSKPLESLLNRKTF</sequence>